<sequence length="84" mass="9724">MKYFILLLVVGACVAAAIEDDAKALEALMQAIDSNELDAEMETMADLPLKNGVSTGWWHHHPHHTHHHHHHHTHHHYHHKRDEN</sequence>
<dbReference type="GeneID" id="119734153"/>
<dbReference type="AlphaFoldDB" id="A0A914AIP8"/>
<keyword evidence="2" id="KW-0732">Signal</keyword>
<accession>A0A914AIP8</accession>
<dbReference type="Proteomes" id="UP000887568">
    <property type="component" value="Unplaced"/>
</dbReference>
<evidence type="ECO:0000256" key="2">
    <source>
        <dbReference type="SAM" id="SignalP"/>
    </source>
</evidence>
<feature type="signal peptide" evidence="2">
    <location>
        <begin position="1"/>
        <end position="15"/>
    </location>
</feature>
<feature type="chain" id="PRO_5037871599" evidence="2">
    <location>
        <begin position="16"/>
        <end position="84"/>
    </location>
</feature>
<keyword evidence="4" id="KW-1185">Reference proteome</keyword>
<name>A0A914AIP8_PATMI</name>
<evidence type="ECO:0000256" key="1">
    <source>
        <dbReference type="SAM" id="MobiDB-lite"/>
    </source>
</evidence>
<dbReference type="EnsemblMetazoa" id="XM_038207498.1">
    <property type="protein sequence ID" value="XP_038063426.1"/>
    <property type="gene ID" value="LOC119734153"/>
</dbReference>
<reference evidence="3" key="1">
    <citation type="submission" date="2022-11" db="UniProtKB">
        <authorList>
            <consortium name="EnsemblMetazoa"/>
        </authorList>
    </citation>
    <scope>IDENTIFICATION</scope>
</reference>
<evidence type="ECO:0000313" key="3">
    <source>
        <dbReference type="EnsemblMetazoa" id="XP_038063426.1"/>
    </source>
</evidence>
<dbReference type="RefSeq" id="XP_038063426.1">
    <property type="nucleotide sequence ID" value="XM_038207498.1"/>
</dbReference>
<proteinExistence type="predicted"/>
<evidence type="ECO:0000313" key="4">
    <source>
        <dbReference type="Proteomes" id="UP000887568"/>
    </source>
</evidence>
<organism evidence="3 4">
    <name type="scientific">Patiria miniata</name>
    <name type="common">Bat star</name>
    <name type="synonym">Asterina miniata</name>
    <dbReference type="NCBI Taxonomy" id="46514"/>
    <lineage>
        <taxon>Eukaryota</taxon>
        <taxon>Metazoa</taxon>
        <taxon>Echinodermata</taxon>
        <taxon>Eleutherozoa</taxon>
        <taxon>Asterozoa</taxon>
        <taxon>Asteroidea</taxon>
        <taxon>Valvatacea</taxon>
        <taxon>Valvatida</taxon>
        <taxon>Asterinidae</taxon>
        <taxon>Patiria</taxon>
    </lineage>
</organism>
<protein>
    <submittedName>
        <fullName evidence="3">Uncharacterized protein</fullName>
    </submittedName>
</protein>
<feature type="region of interest" description="Disordered" evidence="1">
    <location>
        <begin position="62"/>
        <end position="84"/>
    </location>
</feature>